<accession>X5DQH5</accession>
<sequence>MKAWQVPELGEPSQVLTAVDMDIPEPGSGQVVVKTRATASNFPDVLMCRGKYQVRPDLPFTPGVELCGDVTAVGEGVDGLAVGDRVYGTSELPHGGFAEYAVLSAATCFPAPESLEDGQAASLFIGYQTAWFALHRRTQLKAGETLLVHAAAGGVGSAAVQIGKAAGARVIGVVGGSDKAEIARQLGADVVVDRHAEDFVAVVKEETGGRGADVVFDPVGGDTYRRSTKCIAFEGRIVLIGFAGGEIQEVALNHALIKNYSILGLHWGLYNTFDPNTVRHCHEELTVLANERKVAPLVSEHLSFDEVPDGLQRLADGTTVGRVVYQA</sequence>
<dbReference type="GO" id="GO:0016491">
    <property type="term" value="F:oxidoreductase activity"/>
    <property type="evidence" value="ECO:0007669"/>
    <property type="project" value="InterPro"/>
</dbReference>
<reference evidence="2 3" key="1">
    <citation type="journal article" date="2015" name="Int. J. Syst. Evol. Microbiol.">
        <title>Revisiting Corynebacterium glyciniphilum (ex Kubota et al., 1972) sp. nov., nom. rev., isolated from putrefied banana.</title>
        <authorList>
            <person name="Al-Dilaimi A."/>
            <person name="Bednarz H."/>
            <person name="Lomker A."/>
            <person name="Niehaus K."/>
            <person name="Kalinowski J."/>
            <person name="Ruckert C."/>
        </authorList>
    </citation>
    <scope>NUCLEOTIDE SEQUENCE [LARGE SCALE GENOMIC DNA]</scope>
    <source>
        <strain evidence="2">AJ 3170</strain>
    </source>
</reference>
<dbReference type="InterPro" id="IPR051397">
    <property type="entry name" value="Zn-ADH-like_protein"/>
</dbReference>
<evidence type="ECO:0000313" key="3">
    <source>
        <dbReference type="Proteomes" id="UP000023703"/>
    </source>
</evidence>
<dbReference type="InterPro" id="IPR013154">
    <property type="entry name" value="ADH-like_N"/>
</dbReference>
<evidence type="ECO:0000313" key="2">
    <source>
        <dbReference type="EMBL" id="AHW65473.1"/>
    </source>
</evidence>
<dbReference type="PANTHER" id="PTHR43677:SF4">
    <property type="entry name" value="QUINONE OXIDOREDUCTASE-LIKE PROTEIN 2"/>
    <property type="match status" value="1"/>
</dbReference>
<dbReference type="Gene3D" id="3.40.50.720">
    <property type="entry name" value="NAD(P)-binding Rossmann-like Domain"/>
    <property type="match status" value="1"/>
</dbReference>
<dbReference type="HOGENOM" id="CLU_026673_3_1_11"/>
<dbReference type="Pfam" id="PF08240">
    <property type="entry name" value="ADH_N"/>
    <property type="match status" value="1"/>
</dbReference>
<dbReference type="Gene3D" id="3.90.180.10">
    <property type="entry name" value="Medium-chain alcohol dehydrogenases, catalytic domain"/>
    <property type="match status" value="1"/>
</dbReference>
<dbReference type="InterPro" id="IPR036291">
    <property type="entry name" value="NAD(P)-bd_dom_sf"/>
</dbReference>
<dbReference type="RefSeq" id="WP_038550493.1">
    <property type="nucleotide sequence ID" value="NZ_CP006842.1"/>
</dbReference>
<dbReference type="Proteomes" id="UP000023703">
    <property type="component" value="Chromosome"/>
</dbReference>
<feature type="domain" description="Enoyl reductase (ER)" evidence="1">
    <location>
        <begin position="10"/>
        <end position="325"/>
    </location>
</feature>
<dbReference type="GO" id="GO:0008270">
    <property type="term" value="F:zinc ion binding"/>
    <property type="evidence" value="ECO:0007669"/>
    <property type="project" value="InterPro"/>
</dbReference>
<dbReference type="PANTHER" id="PTHR43677">
    <property type="entry name" value="SHORT-CHAIN DEHYDROGENASE/REDUCTASE"/>
    <property type="match status" value="1"/>
</dbReference>
<organism evidence="2 3">
    <name type="scientific">Corynebacterium glyciniphilum AJ 3170</name>
    <dbReference type="NCBI Taxonomy" id="1404245"/>
    <lineage>
        <taxon>Bacteria</taxon>
        <taxon>Bacillati</taxon>
        <taxon>Actinomycetota</taxon>
        <taxon>Actinomycetes</taxon>
        <taxon>Mycobacteriales</taxon>
        <taxon>Corynebacteriaceae</taxon>
        <taxon>Corynebacterium</taxon>
    </lineage>
</organism>
<proteinExistence type="predicted"/>
<dbReference type="KEGG" id="cgy:CGLY_15185"/>
<gene>
    <name evidence="2" type="ORF">CGLY_15185</name>
</gene>
<dbReference type="EMBL" id="CP006842">
    <property type="protein sequence ID" value="AHW65473.1"/>
    <property type="molecule type" value="Genomic_DNA"/>
</dbReference>
<dbReference type="PROSITE" id="PS01162">
    <property type="entry name" value="QOR_ZETA_CRYSTAL"/>
    <property type="match status" value="1"/>
</dbReference>
<dbReference type="AlphaFoldDB" id="X5DQH5"/>
<dbReference type="Pfam" id="PF00107">
    <property type="entry name" value="ADH_zinc_N"/>
    <property type="match status" value="1"/>
</dbReference>
<dbReference type="SUPFAM" id="SSF51735">
    <property type="entry name" value="NAD(P)-binding Rossmann-fold domains"/>
    <property type="match status" value="1"/>
</dbReference>
<evidence type="ECO:0000259" key="1">
    <source>
        <dbReference type="SMART" id="SM00829"/>
    </source>
</evidence>
<dbReference type="InterPro" id="IPR013149">
    <property type="entry name" value="ADH-like_C"/>
</dbReference>
<dbReference type="InterPro" id="IPR011032">
    <property type="entry name" value="GroES-like_sf"/>
</dbReference>
<keyword evidence="3" id="KW-1185">Reference proteome</keyword>
<dbReference type="SUPFAM" id="SSF50129">
    <property type="entry name" value="GroES-like"/>
    <property type="match status" value="1"/>
</dbReference>
<dbReference type="STRING" id="1404245.CGLY_15185"/>
<dbReference type="InterPro" id="IPR002364">
    <property type="entry name" value="Quin_OxRdtase/zeta-crystal_CS"/>
</dbReference>
<dbReference type="eggNOG" id="COG0604">
    <property type="taxonomic scope" value="Bacteria"/>
</dbReference>
<dbReference type="OrthoDB" id="9805883at2"/>
<dbReference type="InterPro" id="IPR020843">
    <property type="entry name" value="ER"/>
</dbReference>
<dbReference type="SMART" id="SM00829">
    <property type="entry name" value="PKS_ER"/>
    <property type="match status" value="1"/>
</dbReference>
<dbReference type="CDD" id="cd08241">
    <property type="entry name" value="QOR1"/>
    <property type="match status" value="1"/>
</dbReference>
<protein>
    <submittedName>
        <fullName evidence="2">Alcohol dehydrogenase zinc-binding domain-containing protein</fullName>
    </submittedName>
</protein>
<name>X5DQH5_9CORY</name>